<dbReference type="KEGG" id="fpn:ABE65_016095"/>
<accession>A0A160IPA8</accession>
<dbReference type="Pfam" id="PF14156">
    <property type="entry name" value="AbbA_antirepres"/>
    <property type="match status" value="1"/>
</dbReference>
<dbReference type="OrthoDB" id="2972529at2"/>
<dbReference type="AlphaFoldDB" id="A0A160IPA8"/>
<dbReference type="RefSeq" id="WP_066397047.1">
    <property type="nucleotide sequence ID" value="NZ_CP015378.1"/>
</dbReference>
<dbReference type="InterPro" id="IPR025446">
    <property type="entry name" value="Antirep_AbbA"/>
</dbReference>
<proteinExistence type="predicted"/>
<evidence type="ECO:0000313" key="2">
    <source>
        <dbReference type="Proteomes" id="UP000076623"/>
    </source>
</evidence>
<gene>
    <name evidence="1" type="ORF">ABE65_016095</name>
</gene>
<organism evidence="1 2">
    <name type="scientific">Fictibacillus phosphorivorans</name>
    <dbReference type="NCBI Taxonomy" id="1221500"/>
    <lineage>
        <taxon>Bacteria</taxon>
        <taxon>Bacillati</taxon>
        <taxon>Bacillota</taxon>
        <taxon>Bacilli</taxon>
        <taxon>Bacillales</taxon>
        <taxon>Fictibacillaceae</taxon>
        <taxon>Fictibacillus</taxon>
    </lineage>
</organism>
<reference evidence="1 2" key="1">
    <citation type="submission" date="2016-04" db="EMBL/GenBank/DDBJ databases">
        <title>Complete genome sequence of Fictibacillus phosphorivorans G25-29, a strain toxic to nematodes.</title>
        <authorList>
            <person name="Zheng Z."/>
        </authorList>
    </citation>
    <scope>NUCLEOTIDE SEQUENCE [LARGE SCALE GENOMIC DNA]</scope>
    <source>
        <strain evidence="1 2">G25-29</strain>
    </source>
</reference>
<keyword evidence="2" id="KW-1185">Reference proteome</keyword>
<dbReference type="EMBL" id="CP015378">
    <property type="protein sequence ID" value="ANC78238.1"/>
    <property type="molecule type" value="Genomic_DNA"/>
</dbReference>
<dbReference type="Gene3D" id="1.10.287.3030">
    <property type="match status" value="1"/>
</dbReference>
<evidence type="ECO:0000313" key="1">
    <source>
        <dbReference type="EMBL" id="ANC78238.1"/>
    </source>
</evidence>
<sequence>MNSNMKVNLTDEEKELLIEALLSQGYAYEVVDSELKDLEYELKPDHESKVRRLNSLLKKLHN</sequence>
<protein>
    <submittedName>
        <fullName evidence="1">Uncharacterized protein</fullName>
    </submittedName>
</protein>
<name>A0A160IPA8_9BACL</name>
<dbReference type="Proteomes" id="UP000076623">
    <property type="component" value="Chromosome"/>
</dbReference>